<evidence type="ECO:0000256" key="2">
    <source>
        <dbReference type="SAM" id="Phobius"/>
    </source>
</evidence>
<organism evidence="3 4">
    <name type="scientific">Deinococcus roseus</name>
    <dbReference type="NCBI Taxonomy" id="392414"/>
    <lineage>
        <taxon>Bacteria</taxon>
        <taxon>Thermotogati</taxon>
        <taxon>Deinococcota</taxon>
        <taxon>Deinococci</taxon>
        <taxon>Deinococcales</taxon>
        <taxon>Deinococcaceae</taxon>
        <taxon>Deinococcus</taxon>
    </lineage>
</organism>
<feature type="transmembrane region" description="Helical" evidence="2">
    <location>
        <begin position="192"/>
        <end position="215"/>
    </location>
</feature>
<gene>
    <name evidence="3" type="ORF">GCM10008938_21460</name>
</gene>
<comment type="caution">
    <text evidence="3">The sequence shown here is derived from an EMBL/GenBank/DDBJ whole genome shotgun (WGS) entry which is preliminary data.</text>
</comment>
<sequence>MNWDERLKEEGIAANLRADSPQAVLAASSDELVYLDGRRAQRIPLSKISKINIDAQGLLKIQAGGQDALSVSVQGFQATDLKQFFEGLKPLVSESKQKAVQATQKPAAAPKPTPAPKQSKPKPTPAPRPQPAPKAVEVEPEEAEISRPNLQSEARTLIGRFKLLSLLIVLVGAVFGGLQYTDNHALLIQSVWMFVSSIFLALVVLVLSEVLRVLIDQQERK</sequence>
<evidence type="ECO:0000313" key="4">
    <source>
        <dbReference type="Proteomes" id="UP000632222"/>
    </source>
</evidence>
<dbReference type="RefSeq" id="WP_189002678.1">
    <property type="nucleotide sequence ID" value="NZ_BMOD01000006.1"/>
</dbReference>
<keyword evidence="2" id="KW-1133">Transmembrane helix</keyword>
<dbReference type="EMBL" id="BMOD01000006">
    <property type="protein sequence ID" value="GGJ35054.1"/>
    <property type="molecule type" value="Genomic_DNA"/>
</dbReference>
<evidence type="ECO:0008006" key="5">
    <source>
        <dbReference type="Google" id="ProtNLM"/>
    </source>
</evidence>
<name>A0ABQ2D1D1_9DEIO</name>
<accession>A0ABQ2D1D1</accession>
<protein>
    <recommendedName>
        <fullName evidence="5">YokE-like PH domain-containing protein</fullName>
    </recommendedName>
</protein>
<reference evidence="4" key="1">
    <citation type="journal article" date="2019" name="Int. J. Syst. Evol. Microbiol.">
        <title>The Global Catalogue of Microorganisms (GCM) 10K type strain sequencing project: providing services to taxonomists for standard genome sequencing and annotation.</title>
        <authorList>
            <consortium name="The Broad Institute Genomics Platform"/>
            <consortium name="The Broad Institute Genome Sequencing Center for Infectious Disease"/>
            <person name="Wu L."/>
            <person name="Ma J."/>
        </authorList>
    </citation>
    <scope>NUCLEOTIDE SEQUENCE [LARGE SCALE GENOMIC DNA]</scope>
    <source>
        <strain evidence="4">JCM 14370</strain>
    </source>
</reference>
<dbReference type="Proteomes" id="UP000632222">
    <property type="component" value="Unassembled WGS sequence"/>
</dbReference>
<feature type="compositionally biased region" description="Pro residues" evidence="1">
    <location>
        <begin position="122"/>
        <end position="132"/>
    </location>
</feature>
<keyword evidence="2" id="KW-0812">Transmembrane</keyword>
<evidence type="ECO:0000256" key="1">
    <source>
        <dbReference type="SAM" id="MobiDB-lite"/>
    </source>
</evidence>
<feature type="transmembrane region" description="Helical" evidence="2">
    <location>
        <begin position="161"/>
        <end position="180"/>
    </location>
</feature>
<keyword evidence="4" id="KW-1185">Reference proteome</keyword>
<proteinExistence type="predicted"/>
<evidence type="ECO:0000313" key="3">
    <source>
        <dbReference type="EMBL" id="GGJ35054.1"/>
    </source>
</evidence>
<feature type="region of interest" description="Disordered" evidence="1">
    <location>
        <begin position="96"/>
        <end position="147"/>
    </location>
</feature>
<keyword evidence="2" id="KW-0472">Membrane</keyword>
<feature type="compositionally biased region" description="Low complexity" evidence="1">
    <location>
        <begin position="98"/>
        <end position="108"/>
    </location>
</feature>